<reference evidence="1 2" key="1">
    <citation type="submission" date="2017-07" db="EMBL/GenBank/DDBJ databases">
        <authorList>
            <person name="Talla V."/>
            <person name="Backstrom N."/>
        </authorList>
    </citation>
    <scope>NUCLEOTIDE SEQUENCE [LARGE SCALE GENOMIC DNA]</scope>
</reference>
<accession>A0A5E4PVM7</accession>
<evidence type="ECO:0000313" key="2">
    <source>
        <dbReference type="Proteomes" id="UP000324832"/>
    </source>
</evidence>
<name>A0A5E4PVM7_9NEOP</name>
<keyword evidence="2" id="KW-1185">Reference proteome</keyword>
<dbReference type="Proteomes" id="UP000324832">
    <property type="component" value="Unassembled WGS sequence"/>
</dbReference>
<gene>
    <name evidence="1" type="ORF">LSINAPIS_LOCUS2380</name>
</gene>
<evidence type="ECO:0000313" key="1">
    <source>
        <dbReference type="EMBL" id="VVC89197.1"/>
    </source>
</evidence>
<dbReference type="AlphaFoldDB" id="A0A5E4PVM7"/>
<proteinExistence type="predicted"/>
<protein>
    <submittedName>
        <fullName evidence="1">Uncharacterized protein</fullName>
    </submittedName>
</protein>
<organism evidence="1 2">
    <name type="scientific">Leptidea sinapis</name>
    <dbReference type="NCBI Taxonomy" id="189913"/>
    <lineage>
        <taxon>Eukaryota</taxon>
        <taxon>Metazoa</taxon>
        <taxon>Ecdysozoa</taxon>
        <taxon>Arthropoda</taxon>
        <taxon>Hexapoda</taxon>
        <taxon>Insecta</taxon>
        <taxon>Pterygota</taxon>
        <taxon>Neoptera</taxon>
        <taxon>Endopterygota</taxon>
        <taxon>Lepidoptera</taxon>
        <taxon>Glossata</taxon>
        <taxon>Ditrysia</taxon>
        <taxon>Papilionoidea</taxon>
        <taxon>Pieridae</taxon>
        <taxon>Dismorphiinae</taxon>
        <taxon>Leptidea</taxon>
    </lineage>
</organism>
<sequence length="126" mass="14618">MIDLFASERARVVSNYVTLDQNDTQALYHDAFSQTWNYTRAWVFPPPFLIPKVLEHMNTAIGVFLLVVPRWKKVFWRPDLKSRALAPPYTIKKLHLHLIDTVTNLPPPKVQEMTMEVWKCGGGLKI</sequence>
<dbReference type="EMBL" id="FZQP02000471">
    <property type="protein sequence ID" value="VVC89197.1"/>
    <property type="molecule type" value="Genomic_DNA"/>
</dbReference>